<keyword evidence="1" id="KW-1133">Transmembrane helix</keyword>
<name>A0A6J7HPF2_9ZZZZ</name>
<feature type="transmembrane region" description="Helical" evidence="1">
    <location>
        <begin position="13"/>
        <end position="37"/>
    </location>
</feature>
<organism evidence="2">
    <name type="scientific">freshwater metagenome</name>
    <dbReference type="NCBI Taxonomy" id="449393"/>
    <lineage>
        <taxon>unclassified sequences</taxon>
        <taxon>metagenomes</taxon>
        <taxon>ecological metagenomes</taxon>
    </lineage>
</organism>
<reference evidence="2" key="1">
    <citation type="submission" date="2020-05" db="EMBL/GenBank/DDBJ databases">
        <authorList>
            <person name="Chiriac C."/>
            <person name="Salcher M."/>
            <person name="Ghai R."/>
            <person name="Kavagutti S V."/>
        </authorList>
    </citation>
    <scope>NUCLEOTIDE SEQUENCE</scope>
</reference>
<gene>
    <name evidence="2" type="ORF">UFOPK3519_02037</name>
</gene>
<evidence type="ECO:0000313" key="2">
    <source>
        <dbReference type="EMBL" id="CAB4923067.1"/>
    </source>
</evidence>
<proteinExistence type="predicted"/>
<accession>A0A6J7HPF2</accession>
<sequence>MTMTDSSPDRRGIAARSLIVFSMLCFVVGTVMVYIGATDSERLREQRRTEMLKVRGLESSNFRDCLRTAILADDETQVTLCYARHGPDHDYVQTLQDGVDTAELLVSRGLALLFLPVPLLLASFMVRWVTTGRWTRSASTKT</sequence>
<dbReference type="AlphaFoldDB" id="A0A6J7HPF2"/>
<keyword evidence="1" id="KW-0472">Membrane</keyword>
<keyword evidence="1" id="KW-0812">Transmembrane</keyword>
<dbReference type="EMBL" id="CAFBMG010000269">
    <property type="protein sequence ID" value="CAB4923067.1"/>
    <property type="molecule type" value="Genomic_DNA"/>
</dbReference>
<evidence type="ECO:0000256" key="1">
    <source>
        <dbReference type="SAM" id="Phobius"/>
    </source>
</evidence>
<feature type="transmembrane region" description="Helical" evidence="1">
    <location>
        <begin position="110"/>
        <end position="129"/>
    </location>
</feature>
<protein>
    <submittedName>
        <fullName evidence="2">Unannotated protein</fullName>
    </submittedName>
</protein>